<dbReference type="AlphaFoldDB" id="A0A285GX53"/>
<dbReference type="EMBL" id="OBDY01000003">
    <property type="protein sequence ID" value="SNY28048.1"/>
    <property type="molecule type" value="Genomic_DNA"/>
</dbReference>
<dbReference type="Pfam" id="PF13349">
    <property type="entry name" value="DUF4097"/>
    <property type="match status" value="1"/>
</dbReference>
<organism evidence="2 3">
    <name type="scientific">Paractinoplanes atraurantiacus</name>
    <dbReference type="NCBI Taxonomy" id="1036182"/>
    <lineage>
        <taxon>Bacteria</taxon>
        <taxon>Bacillati</taxon>
        <taxon>Actinomycetota</taxon>
        <taxon>Actinomycetes</taxon>
        <taxon>Micromonosporales</taxon>
        <taxon>Micromonosporaceae</taxon>
        <taxon>Paractinoplanes</taxon>
    </lineage>
</organism>
<dbReference type="OrthoDB" id="3252095at2"/>
<feature type="domain" description="DUF4097" evidence="1">
    <location>
        <begin position="19"/>
        <end position="208"/>
    </location>
</feature>
<keyword evidence="3" id="KW-1185">Reference proteome</keyword>
<proteinExistence type="predicted"/>
<dbReference type="RefSeq" id="WP_097319261.1">
    <property type="nucleotide sequence ID" value="NZ_OBDY01000003.1"/>
</dbReference>
<reference evidence="3" key="1">
    <citation type="submission" date="2017-09" db="EMBL/GenBank/DDBJ databases">
        <authorList>
            <person name="Varghese N."/>
            <person name="Submissions S."/>
        </authorList>
    </citation>
    <scope>NUCLEOTIDE SEQUENCE [LARGE SCALE GENOMIC DNA]</scope>
    <source>
        <strain evidence="3">CGMCC 4.6857</strain>
    </source>
</reference>
<evidence type="ECO:0000313" key="3">
    <source>
        <dbReference type="Proteomes" id="UP000219612"/>
    </source>
</evidence>
<evidence type="ECO:0000259" key="1">
    <source>
        <dbReference type="Pfam" id="PF13349"/>
    </source>
</evidence>
<accession>A0A285GX53</accession>
<sequence length="279" mass="29514">MPTFDTPESINVTLDYYVGDVRIVASDRADTVVEVRPNDEHDESDVQAAQQLKVEYAHGELRVTGPKRTFDFSKKTKAVAVDIELPSGSRLDAHLVMGGFDVTGRLGDTRIKSTGDMRLEQTGALRLHTGFGNVNVDRVLGDAEVSTGSGKIQLGEVEGAAVIKNANGDTTIDVVTGDVRVKNANGDIDIERTGAGAEVKTANGKIRLGEVVRGSITLGTAAGALDIGIAEGTAAWLEVTTGFGKVHNQMEQATSPGEATETVEVRGRTGFGDILIHRS</sequence>
<gene>
    <name evidence="2" type="ORF">SAMN05421748_10314</name>
</gene>
<name>A0A285GX53_9ACTN</name>
<protein>
    <submittedName>
        <fullName evidence="2">Putative adhesin</fullName>
    </submittedName>
</protein>
<dbReference type="Proteomes" id="UP000219612">
    <property type="component" value="Unassembled WGS sequence"/>
</dbReference>
<dbReference type="InterPro" id="IPR025164">
    <property type="entry name" value="Toastrack_DUF4097"/>
</dbReference>
<evidence type="ECO:0000313" key="2">
    <source>
        <dbReference type="EMBL" id="SNY28048.1"/>
    </source>
</evidence>